<dbReference type="InterPro" id="IPR036942">
    <property type="entry name" value="Beta-barrel_TonB_sf"/>
</dbReference>
<protein>
    <submittedName>
        <fullName evidence="8">TonB-dependent receptor</fullName>
    </submittedName>
</protein>
<dbReference type="EMBL" id="JANFAV010000011">
    <property type="protein sequence ID" value="MCW6536229.1"/>
    <property type="molecule type" value="Genomic_DNA"/>
</dbReference>
<evidence type="ECO:0000256" key="2">
    <source>
        <dbReference type="ARBA" id="ARBA00023136"/>
    </source>
</evidence>
<keyword evidence="8" id="KW-0675">Receptor</keyword>
<gene>
    <name evidence="8" type="ORF">NEE01_15725</name>
</gene>
<dbReference type="SUPFAM" id="SSF56935">
    <property type="entry name" value="Porins"/>
    <property type="match status" value="1"/>
</dbReference>
<feature type="domain" description="TonB-dependent receptor-like beta-barrel" evidence="6">
    <location>
        <begin position="537"/>
        <end position="967"/>
    </location>
</feature>
<evidence type="ECO:0000256" key="4">
    <source>
        <dbReference type="RuleBase" id="RU003357"/>
    </source>
</evidence>
<dbReference type="AlphaFoldDB" id="A0AA41ZG16"/>
<dbReference type="PANTHER" id="PTHR47234:SF2">
    <property type="entry name" value="TONB-DEPENDENT RECEPTOR"/>
    <property type="match status" value="1"/>
</dbReference>
<comment type="similarity">
    <text evidence="4">Belongs to the TonB-dependent receptor family.</text>
</comment>
<feature type="chain" id="PRO_5041342515" evidence="5">
    <location>
        <begin position="29"/>
        <end position="1002"/>
    </location>
</feature>
<feature type="domain" description="TonB-dependent receptor plug" evidence="7">
    <location>
        <begin position="57"/>
        <end position="180"/>
    </location>
</feature>
<dbReference type="InterPro" id="IPR012910">
    <property type="entry name" value="Plug_dom"/>
</dbReference>
<proteinExistence type="inferred from homology"/>
<dbReference type="RefSeq" id="WP_179512464.1">
    <property type="nucleotide sequence ID" value="NZ_JANFAV010000011.1"/>
</dbReference>
<evidence type="ECO:0000256" key="1">
    <source>
        <dbReference type="ARBA" id="ARBA00004442"/>
    </source>
</evidence>
<evidence type="ECO:0000313" key="9">
    <source>
        <dbReference type="Proteomes" id="UP001165565"/>
    </source>
</evidence>
<evidence type="ECO:0000256" key="3">
    <source>
        <dbReference type="ARBA" id="ARBA00023237"/>
    </source>
</evidence>
<organism evidence="8 9">
    <name type="scientific">Sphingomonas lycopersici</name>
    <dbReference type="NCBI Taxonomy" id="2951807"/>
    <lineage>
        <taxon>Bacteria</taxon>
        <taxon>Pseudomonadati</taxon>
        <taxon>Pseudomonadota</taxon>
        <taxon>Alphaproteobacteria</taxon>
        <taxon>Sphingomonadales</taxon>
        <taxon>Sphingomonadaceae</taxon>
        <taxon>Sphingomonas</taxon>
    </lineage>
</organism>
<evidence type="ECO:0000256" key="5">
    <source>
        <dbReference type="SAM" id="SignalP"/>
    </source>
</evidence>
<evidence type="ECO:0000259" key="7">
    <source>
        <dbReference type="Pfam" id="PF07715"/>
    </source>
</evidence>
<dbReference type="Gene3D" id="2.170.130.10">
    <property type="entry name" value="TonB-dependent receptor, plug domain"/>
    <property type="match status" value="1"/>
</dbReference>
<comment type="caution">
    <text evidence="8">The sequence shown here is derived from an EMBL/GenBank/DDBJ whole genome shotgun (WGS) entry which is preliminary data.</text>
</comment>
<keyword evidence="3" id="KW-0998">Cell outer membrane</keyword>
<dbReference type="InterPro" id="IPR000531">
    <property type="entry name" value="Beta-barrel_TonB"/>
</dbReference>
<keyword evidence="2 4" id="KW-0472">Membrane</keyword>
<accession>A0AA41ZG16</accession>
<keyword evidence="9" id="KW-1185">Reference proteome</keyword>
<sequence length="1002" mass="106527">MNTASARTIILRGVSATALLLAAAPALAQSASDAAAAAPQDTPADVVVTGSRIPRPQFDTFQPTQVIGKNEIDNRGYTNVAQALTEIPAFGPPGASATGAQSPFGPGQTFVDFFGLGSQRTLVLVDGRRFVSSNTATIFGPVSPGSQVDLNTIPTSLIERIETVTVGGAPIYGSDAIAGTVNIILKRDYTGVELRAQSGVSQRGDAPEQQLSLLAGTNFAGGRGNITVSGEYDHGDGLAAGSRAVTERGSFFGTPPASLNSPYRQVVYPGQRFTAFTAGGTPFSDDDYLAVRSGIRNAAGQLLQFGSNGRLVPLDLGTMMRQGFISSGGNGFDMPSRSNLLTDSERYLGSVRLSYQLTDNVRFFGEGWYSHSKSVNLIDEPNYNTALFGPAGSPNGNIAISLDNPYLSAADRATIAANLPAGQNVFYLGRALSDLTTGRAESTVETYRFVGGFDGTLGIGGRDFSWEASAVYGRSQMDVRQNKLVEQNFRNALDVVVDGSGNIVCRPGAVNAAIQTISSTCAPLNILGSGQASQAARNYIFAVATPRSVNEQIVFNANIKGSAFSLLGNDVKLVAGFEHRQERTRFDPGAFYYGEPQPDGSRVPYGRSILVDPVAGKYHTNEVFGEIVAPLVTAQNGLNWLHTLEFDGSARWVHNSLSGGDLTWSAGGRIGFVPDVTFRGNFTRSIRSPAITEAFNPASIAYEAGPDPCDTRFVANGPNPAVRRANCVAAGINPATFISNFSSFQIPVTVAGNADLRNEKADSWTVGAIVQPRFVPGLSLAVDWVNITLKDAIVTLDGPSILNACYDSPGYPNQFCNLFTRDANGQIVTIREGFYNAARTRSAGLQATLSYRLPLERIGVRDAGAIGLAVNYFYRDTLETQVGTDDIKHVAGSIGYPRHSGTANLSYEGSKFNLLLQAQYIGKGRFDMDAAPNATDITGVGDWWLFNATVGAKVNERFGLKLIVDNLFDATPPYPAPLGNGTRPYFSGIMGRYFTVAATAKF</sequence>
<evidence type="ECO:0000313" key="8">
    <source>
        <dbReference type="EMBL" id="MCW6536229.1"/>
    </source>
</evidence>
<keyword evidence="4" id="KW-0798">TonB box</keyword>
<dbReference type="Gene3D" id="2.40.170.20">
    <property type="entry name" value="TonB-dependent receptor, beta-barrel domain"/>
    <property type="match status" value="1"/>
</dbReference>
<dbReference type="GO" id="GO:0009279">
    <property type="term" value="C:cell outer membrane"/>
    <property type="evidence" value="ECO:0007669"/>
    <property type="project" value="UniProtKB-SubCell"/>
</dbReference>
<dbReference type="Pfam" id="PF00593">
    <property type="entry name" value="TonB_dep_Rec_b-barrel"/>
    <property type="match status" value="1"/>
</dbReference>
<keyword evidence="5" id="KW-0732">Signal</keyword>
<dbReference type="Proteomes" id="UP001165565">
    <property type="component" value="Unassembled WGS sequence"/>
</dbReference>
<dbReference type="PANTHER" id="PTHR47234">
    <property type="match status" value="1"/>
</dbReference>
<dbReference type="Pfam" id="PF07715">
    <property type="entry name" value="Plug"/>
    <property type="match status" value="1"/>
</dbReference>
<dbReference type="InterPro" id="IPR037066">
    <property type="entry name" value="Plug_dom_sf"/>
</dbReference>
<reference evidence="8" key="1">
    <citation type="submission" date="2022-06" db="EMBL/GenBank/DDBJ databases">
        <title>Sphingomonas sp. nov. isolated from rhizosphere soil of tomato.</title>
        <authorList>
            <person name="Dong H."/>
            <person name="Gao R."/>
        </authorList>
    </citation>
    <scope>NUCLEOTIDE SEQUENCE</scope>
    <source>
        <strain evidence="8">MMSM24</strain>
    </source>
</reference>
<name>A0AA41ZG16_9SPHN</name>
<comment type="subcellular location">
    <subcellularLocation>
        <location evidence="1 4">Cell outer membrane</location>
    </subcellularLocation>
</comment>
<evidence type="ECO:0000259" key="6">
    <source>
        <dbReference type="Pfam" id="PF00593"/>
    </source>
</evidence>
<feature type="signal peptide" evidence="5">
    <location>
        <begin position="1"/>
        <end position="28"/>
    </location>
</feature>